<evidence type="ECO:0000313" key="4">
    <source>
        <dbReference type="Ensembl" id="ENSPMAP00000002582.1"/>
    </source>
</evidence>
<reference evidence="4" key="2">
    <citation type="submission" date="2025-09" db="UniProtKB">
        <authorList>
            <consortium name="Ensembl"/>
        </authorList>
    </citation>
    <scope>IDENTIFICATION</scope>
</reference>
<name>S4RBK1_PETMA</name>
<sequence length="209" mass="24010">MFLTVRGLDSLDQAFRLPTCPGFYNIYHPLDPVAYRLEPMILPHVDLKPVLIPHHKGRKRLHLVCAVKLTRMGSELKQGVLSSLRSAWHVLHEFARAHNSPSPELQAELREVAEQIRQQQQQQDEETQPAKSPEEGEPPPSPTLTNLRVGALNGGRRVDYVLQEKPIESFNEYLFALQSHLCYWYSEDTSLLILKEIYRDLGVRPETLQ</sequence>
<dbReference type="STRING" id="7757.ENSPMAP00000002582"/>
<evidence type="ECO:0000256" key="2">
    <source>
        <dbReference type="SAM" id="MobiDB-lite"/>
    </source>
</evidence>
<dbReference type="InterPro" id="IPR058055">
    <property type="entry name" value="PA-PLA1"/>
</dbReference>
<dbReference type="HOGENOM" id="CLU_114165_0_0_1"/>
<evidence type="ECO:0000256" key="1">
    <source>
        <dbReference type="ARBA" id="ARBA00038464"/>
    </source>
</evidence>
<dbReference type="OMA" id="MCDSINT"/>
<accession>S4RBK1</accession>
<dbReference type="PANTHER" id="PTHR23509">
    <property type="entry name" value="PA-PL1 PHOSPHOLIPASE FAMILY"/>
    <property type="match status" value="1"/>
</dbReference>
<dbReference type="InterPro" id="IPR004177">
    <property type="entry name" value="DDHD_dom"/>
</dbReference>
<dbReference type="SMART" id="SM01127">
    <property type="entry name" value="DDHD"/>
    <property type="match status" value="1"/>
</dbReference>
<proteinExistence type="inferred from homology"/>
<organism evidence="4">
    <name type="scientific">Petromyzon marinus</name>
    <name type="common">Sea lamprey</name>
    <dbReference type="NCBI Taxonomy" id="7757"/>
    <lineage>
        <taxon>Eukaryota</taxon>
        <taxon>Metazoa</taxon>
        <taxon>Chordata</taxon>
        <taxon>Craniata</taxon>
        <taxon>Vertebrata</taxon>
        <taxon>Cyclostomata</taxon>
        <taxon>Hyperoartia</taxon>
        <taxon>Petromyzontiformes</taxon>
        <taxon>Petromyzontidae</taxon>
        <taxon>Petromyzon</taxon>
    </lineage>
</organism>
<feature type="region of interest" description="Disordered" evidence="2">
    <location>
        <begin position="114"/>
        <end position="148"/>
    </location>
</feature>
<dbReference type="PANTHER" id="PTHR23509:SF10">
    <property type="entry name" value="LD21067P"/>
    <property type="match status" value="1"/>
</dbReference>
<feature type="domain" description="DDHD" evidence="3">
    <location>
        <begin position="1"/>
        <end position="199"/>
    </location>
</feature>
<comment type="similarity">
    <text evidence="1">Belongs to the PA-PLA1 family.</text>
</comment>
<dbReference type="Pfam" id="PF02862">
    <property type="entry name" value="DDHD"/>
    <property type="match status" value="1"/>
</dbReference>
<dbReference type="GO" id="GO:0030134">
    <property type="term" value="C:COPII-coated ER to Golgi transport vesicle"/>
    <property type="evidence" value="ECO:0007669"/>
    <property type="project" value="TreeGrafter"/>
</dbReference>
<dbReference type="PROSITE" id="PS51043">
    <property type="entry name" value="DDHD"/>
    <property type="match status" value="1"/>
</dbReference>
<dbReference type="GO" id="GO:0046872">
    <property type="term" value="F:metal ion binding"/>
    <property type="evidence" value="ECO:0007669"/>
    <property type="project" value="InterPro"/>
</dbReference>
<reference evidence="4" key="1">
    <citation type="submission" date="2025-08" db="UniProtKB">
        <authorList>
            <consortium name="Ensembl"/>
        </authorList>
    </citation>
    <scope>IDENTIFICATION</scope>
</reference>
<dbReference type="GeneTree" id="ENSGT00940000156602"/>
<protein>
    <recommendedName>
        <fullName evidence="3">DDHD domain-containing protein</fullName>
    </recommendedName>
</protein>
<evidence type="ECO:0000259" key="3">
    <source>
        <dbReference type="PROSITE" id="PS51043"/>
    </source>
</evidence>
<dbReference type="Ensembl" id="ENSPMAT00000002594.1">
    <property type="protein sequence ID" value="ENSPMAP00000002582.1"/>
    <property type="gene ID" value="ENSPMAG00000002365.1"/>
</dbReference>
<dbReference type="GO" id="GO:0004620">
    <property type="term" value="F:phospholipase activity"/>
    <property type="evidence" value="ECO:0007669"/>
    <property type="project" value="TreeGrafter"/>
</dbReference>
<dbReference type="AlphaFoldDB" id="S4RBK1"/>